<evidence type="ECO:0000256" key="1">
    <source>
        <dbReference type="ARBA" id="ARBA00004429"/>
    </source>
</evidence>
<keyword evidence="5 11" id="KW-0812">Transmembrane</keyword>
<dbReference type="InterPro" id="IPR003660">
    <property type="entry name" value="HAMP_dom"/>
</dbReference>
<keyword evidence="16" id="KW-1185">Reference proteome</keyword>
<evidence type="ECO:0000256" key="10">
    <source>
        <dbReference type="PROSITE-ProRule" id="PRU00284"/>
    </source>
</evidence>
<evidence type="ECO:0000256" key="5">
    <source>
        <dbReference type="ARBA" id="ARBA00022692"/>
    </source>
</evidence>
<evidence type="ECO:0000256" key="7">
    <source>
        <dbReference type="ARBA" id="ARBA00023136"/>
    </source>
</evidence>
<dbReference type="PRINTS" id="PR00260">
    <property type="entry name" value="CHEMTRNSDUCR"/>
</dbReference>
<proteinExistence type="inferred from homology"/>
<dbReference type="Pfam" id="PF00015">
    <property type="entry name" value="MCPsignal"/>
    <property type="match status" value="1"/>
</dbReference>
<evidence type="ECO:0000256" key="6">
    <source>
        <dbReference type="ARBA" id="ARBA00022989"/>
    </source>
</evidence>
<keyword evidence="7 11" id="KW-0472">Membrane</keyword>
<keyword evidence="4" id="KW-0997">Cell inner membrane</keyword>
<dbReference type="InterPro" id="IPR004090">
    <property type="entry name" value="Chemotax_Me-accpt_rcpt"/>
</dbReference>
<dbReference type="GO" id="GO:0007165">
    <property type="term" value="P:signal transduction"/>
    <property type="evidence" value="ECO:0007669"/>
    <property type="project" value="UniProtKB-KW"/>
</dbReference>
<comment type="similarity">
    <text evidence="9">Belongs to the methyl-accepting chemotaxis (MCP) protein family.</text>
</comment>
<dbReference type="InterPro" id="IPR033479">
    <property type="entry name" value="dCache_1"/>
</dbReference>
<dbReference type="PROSITE" id="PS50885">
    <property type="entry name" value="HAMP"/>
    <property type="match status" value="1"/>
</dbReference>
<dbReference type="PATRIC" id="fig|1268237.3.peg.9"/>
<dbReference type="InterPro" id="IPR004089">
    <property type="entry name" value="MCPsignal_dom"/>
</dbReference>
<evidence type="ECO:0000313" key="16">
    <source>
        <dbReference type="Proteomes" id="UP000023775"/>
    </source>
</evidence>
<feature type="domain" description="Methyl-accepting transducer" evidence="12">
    <location>
        <begin position="391"/>
        <end position="627"/>
    </location>
</feature>
<sequence>MGSVMATIRGRYTAVFIGFMVLVTALTLLGIQRWVKPKLQEAAEQNLVLEVQEIATTITDALNGVQSQSRAITQLVPQLDSEQIDRLLPALIDQYGNPMVFGGGIWPMPRQRDSERDKFSTFYHRDAGNRLIVNTYWNSAEAPNYFEQPWHRAGQQAQRGQCVWAAAYKDGASAQPRTNCAMGIYKEGRLYGVSTIDVTLGFFNDLVAEKEKEIGGQVLIVEADGKILSRNSTLTGDVVLSNLSQHGDDPFAAALRPLLAQVGNGVVRAHFEGRSEPQTLLLQPVEGTPWLLATAVPTSLLTRGSSEVLSLLASIQLPLIILLFVLMLMAIRQLVRRLDGLRQNIAALSAGDADLTARIRVEGRDEIDQIASAINHFIGYLQELMRELTRSSALFVRELESMERQTRAANGILERHASETELVVTAVNELSSTADSVAGHATETADFTHRATTQAGHSRDVVAGASASVMALIDEVDAAAAKVQTMQEEASHISSVLGVIGGIAEQTNLLALNAAIEAARAGEQGRGFAVVADEVRGLAARTQNSTAEVGSMLSRLTQGVAQVVVAMEQTKRRCTETAATTGEVNEGLDGMADAVVRINDLSSQIATAAEEQSRVTEEINRNMVSIRDMLHQLTESANESHQSTETLARANRQMQEMVRRFTL</sequence>
<protein>
    <submittedName>
        <fullName evidence="15">Methyl-accepting chemotaxis protein</fullName>
    </submittedName>
</protein>
<evidence type="ECO:0000256" key="11">
    <source>
        <dbReference type="SAM" id="Phobius"/>
    </source>
</evidence>
<keyword evidence="2" id="KW-1003">Cell membrane</keyword>
<dbReference type="PANTHER" id="PTHR32089">
    <property type="entry name" value="METHYL-ACCEPTING CHEMOTAXIS PROTEIN MCPB"/>
    <property type="match status" value="1"/>
</dbReference>
<dbReference type="eggNOG" id="COG0840">
    <property type="taxonomic scope" value="Bacteria"/>
</dbReference>
<dbReference type="EMBL" id="APVG01000001">
    <property type="protein sequence ID" value="ENY73787.1"/>
    <property type="molecule type" value="Genomic_DNA"/>
</dbReference>
<keyword evidence="3" id="KW-0145">Chemotaxis</keyword>
<evidence type="ECO:0000259" key="12">
    <source>
        <dbReference type="PROSITE" id="PS50111"/>
    </source>
</evidence>
<dbReference type="SMART" id="SM00304">
    <property type="entry name" value="HAMP"/>
    <property type="match status" value="2"/>
</dbReference>
<dbReference type="PROSITE" id="PS50192">
    <property type="entry name" value="T_SNARE"/>
    <property type="match status" value="1"/>
</dbReference>
<dbReference type="AlphaFoldDB" id="N9VEV6"/>
<gene>
    <name evidence="15" type="ORF">G114_00045</name>
</gene>
<dbReference type="Pfam" id="PF02743">
    <property type="entry name" value="dCache_1"/>
    <property type="match status" value="1"/>
</dbReference>
<evidence type="ECO:0000259" key="14">
    <source>
        <dbReference type="PROSITE" id="PS50885"/>
    </source>
</evidence>
<dbReference type="PROSITE" id="PS50111">
    <property type="entry name" value="CHEMOTAXIS_TRANSDUC_2"/>
    <property type="match status" value="1"/>
</dbReference>
<dbReference type="GO" id="GO:0004888">
    <property type="term" value="F:transmembrane signaling receptor activity"/>
    <property type="evidence" value="ECO:0007669"/>
    <property type="project" value="InterPro"/>
</dbReference>
<accession>N9VEV6</accession>
<dbReference type="Proteomes" id="UP000023775">
    <property type="component" value="Unassembled WGS sequence"/>
</dbReference>
<keyword evidence="8 10" id="KW-0807">Transducer</keyword>
<dbReference type="FunFam" id="1.10.287.950:FF:000001">
    <property type="entry name" value="Methyl-accepting chemotaxis sensory transducer"/>
    <property type="match status" value="1"/>
</dbReference>
<feature type="transmembrane region" description="Helical" evidence="11">
    <location>
        <begin position="308"/>
        <end position="331"/>
    </location>
</feature>
<dbReference type="SMART" id="SM00283">
    <property type="entry name" value="MA"/>
    <property type="match status" value="1"/>
</dbReference>
<keyword evidence="6 11" id="KW-1133">Transmembrane helix</keyword>
<evidence type="ECO:0000256" key="9">
    <source>
        <dbReference type="ARBA" id="ARBA00029447"/>
    </source>
</evidence>
<evidence type="ECO:0000256" key="2">
    <source>
        <dbReference type="ARBA" id="ARBA00022475"/>
    </source>
</evidence>
<dbReference type="GO" id="GO:0006935">
    <property type="term" value="P:chemotaxis"/>
    <property type="evidence" value="ECO:0007669"/>
    <property type="project" value="UniProtKB-KW"/>
</dbReference>
<evidence type="ECO:0000256" key="8">
    <source>
        <dbReference type="ARBA" id="ARBA00023224"/>
    </source>
</evidence>
<dbReference type="Pfam" id="PF00672">
    <property type="entry name" value="HAMP"/>
    <property type="match status" value="1"/>
</dbReference>
<dbReference type="GO" id="GO:0005886">
    <property type="term" value="C:plasma membrane"/>
    <property type="evidence" value="ECO:0007669"/>
    <property type="project" value="UniProtKB-SubCell"/>
</dbReference>
<reference evidence="15 16" key="1">
    <citation type="journal article" date="2013" name="Genome Announc.">
        <title>Draft Genome Sequence of the Aeromonas diversa Type Strain.</title>
        <authorList>
            <person name="Farfan M."/>
            <person name="Spataro N."/>
            <person name="Sanglas A."/>
            <person name="Albarral V."/>
            <person name="Loren J.G."/>
            <person name="Bosch E."/>
            <person name="Fuste M.C."/>
        </authorList>
    </citation>
    <scope>NUCLEOTIDE SEQUENCE [LARGE SCALE GENOMIC DNA]</scope>
    <source>
        <strain evidence="15 16">2478-85</strain>
    </source>
</reference>
<dbReference type="CDD" id="cd11386">
    <property type="entry name" value="MCP_signal"/>
    <property type="match status" value="1"/>
</dbReference>
<evidence type="ECO:0000259" key="13">
    <source>
        <dbReference type="PROSITE" id="PS50192"/>
    </source>
</evidence>
<evidence type="ECO:0000313" key="15">
    <source>
        <dbReference type="EMBL" id="ENY73787.1"/>
    </source>
</evidence>
<evidence type="ECO:0000256" key="4">
    <source>
        <dbReference type="ARBA" id="ARBA00022519"/>
    </source>
</evidence>
<comment type="caution">
    <text evidence="15">The sequence shown here is derived from an EMBL/GenBank/DDBJ whole genome shotgun (WGS) entry which is preliminary data.</text>
</comment>
<dbReference type="PANTHER" id="PTHR32089:SF55">
    <property type="entry name" value="METHYL ACCEPTING SENSORY TRANSDUCER WITH CACHE_2 SMALL MOLECULE BINDING DOMAIN"/>
    <property type="match status" value="1"/>
</dbReference>
<organism evidence="15 16">
    <name type="scientific">Aeromonas diversa CDC 2478-85</name>
    <dbReference type="NCBI Taxonomy" id="1268237"/>
    <lineage>
        <taxon>Bacteria</taxon>
        <taxon>Pseudomonadati</taxon>
        <taxon>Pseudomonadota</taxon>
        <taxon>Gammaproteobacteria</taxon>
        <taxon>Aeromonadales</taxon>
        <taxon>Aeromonadaceae</taxon>
        <taxon>Aeromonas</taxon>
    </lineage>
</organism>
<dbReference type="Gene3D" id="1.10.287.950">
    <property type="entry name" value="Methyl-accepting chemotaxis protein"/>
    <property type="match status" value="1"/>
</dbReference>
<name>N9VEV6_9GAMM</name>
<feature type="domain" description="HAMP" evidence="14">
    <location>
        <begin position="332"/>
        <end position="386"/>
    </location>
</feature>
<dbReference type="CDD" id="cd06225">
    <property type="entry name" value="HAMP"/>
    <property type="match status" value="1"/>
</dbReference>
<dbReference type="OrthoDB" id="2489132at2"/>
<dbReference type="SUPFAM" id="SSF58104">
    <property type="entry name" value="Methyl-accepting chemotaxis protein (MCP) signaling domain"/>
    <property type="match status" value="1"/>
</dbReference>
<dbReference type="InterPro" id="IPR000727">
    <property type="entry name" value="T_SNARE_dom"/>
</dbReference>
<evidence type="ECO:0000256" key="3">
    <source>
        <dbReference type="ARBA" id="ARBA00022500"/>
    </source>
</evidence>
<feature type="transmembrane region" description="Helical" evidence="11">
    <location>
        <begin position="12"/>
        <end position="31"/>
    </location>
</feature>
<dbReference type="Gene3D" id="3.30.450.20">
    <property type="entry name" value="PAS domain"/>
    <property type="match status" value="1"/>
</dbReference>
<comment type="subcellular location">
    <subcellularLocation>
        <location evidence="1">Cell inner membrane</location>
        <topology evidence="1">Multi-pass membrane protein</topology>
    </subcellularLocation>
</comment>
<feature type="domain" description="T-SNARE coiled-coil homology" evidence="13">
    <location>
        <begin position="578"/>
        <end position="640"/>
    </location>
</feature>